<reference evidence="2 3" key="1">
    <citation type="submission" date="2019-03" db="EMBL/GenBank/DDBJ databases">
        <title>Sequencing the genomes of 1000 actinobacteria strains.</title>
        <authorList>
            <person name="Klenk H.-P."/>
        </authorList>
    </citation>
    <scope>NUCLEOTIDE SEQUENCE [LARGE SCALE GENOMIC DNA]</scope>
    <source>
        <strain evidence="2 3">DSM 18936</strain>
    </source>
</reference>
<keyword evidence="2" id="KW-0413">Isomerase</keyword>
<dbReference type="Proteomes" id="UP000294558">
    <property type="component" value="Unassembled WGS sequence"/>
</dbReference>
<feature type="domain" description="Xylose isomerase-like TIM barrel" evidence="1">
    <location>
        <begin position="42"/>
        <end position="243"/>
    </location>
</feature>
<dbReference type="SUPFAM" id="SSF51658">
    <property type="entry name" value="Xylose isomerase-like"/>
    <property type="match status" value="1"/>
</dbReference>
<proteinExistence type="predicted"/>
<organism evidence="2 3">
    <name type="scientific">Ilumatobacter fluminis</name>
    <dbReference type="NCBI Taxonomy" id="467091"/>
    <lineage>
        <taxon>Bacteria</taxon>
        <taxon>Bacillati</taxon>
        <taxon>Actinomycetota</taxon>
        <taxon>Acidimicrobiia</taxon>
        <taxon>Acidimicrobiales</taxon>
        <taxon>Ilumatobacteraceae</taxon>
        <taxon>Ilumatobacter</taxon>
    </lineage>
</organism>
<dbReference type="InterPro" id="IPR013022">
    <property type="entry name" value="Xyl_isomerase-like_TIM-brl"/>
</dbReference>
<keyword evidence="3" id="KW-1185">Reference proteome</keyword>
<dbReference type="GO" id="GO:0016853">
    <property type="term" value="F:isomerase activity"/>
    <property type="evidence" value="ECO:0007669"/>
    <property type="project" value="UniProtKB-KW"/>
</dbReference>
<dbReference type="Gene3D" id="3.20.20.150">
    <property type="entry name" value="Divalent-metal-dependent TIM barrel enzymes"/>
    <property type="match status" value="1"/>
</dbReference>
<evidence type="ECO:0000313" key="2">
    <source>
        <dbReference type="EMBL" id="TDT18130.1"/>
    </source>
</evidence>
<dbReference type="Pfam" id="PF01261">
    <property type="entry name" value="AP_endonuc_2"/>
    <property type="match status" value="1"/>
</dbReference>
<dbReference type="EMBL" id="SOAU01000001">
    <property type="protein sequence ID" value="TDT18130.1"/>
    <property type="molecule type" value="Genomic_DNA"/>
</dbReference>
<dbReference type="AlphaFoldDB" id="A0A4R7I4D3"/>
<gene>
    <name evidence="2" type="ORF">BDK89_3746</name>
</gene>
<sequence length="414" mass="46211">MPEPRPFAPETMPVGVLTAALQELTPRERRDPDPDLAIEEWLEFAAELGADCIELSAAVHPSLADVPPEAMLDPVANTLDLRDPFDETRAKRVQAAIDETGVTIADIAYFDNLLHEDASIRQSKVDFMLRVMDTAVLLGVPAVCGFVGRDQSKSMDQNLIEFEQTFVPLLQAAKDRGLQYRVEQCPMPGWTPSDHFHNNIGYTPAAWIALHRICERNGVGDQFRVHYDPSHSVLMGQDTRSMFQYLKDEGYDFLVAGLHVKGQVVDARGVSAWGYGGQTMERGDWVDGHVSENPADQANSWKIQTVLCEHELPGTARHDPLAYLQNRTVDWLDHQLAVRELLDLDISTTPLIVEHEYPLARVQEKELLKPILQGSMAFTRHIDEAAAAMYSLQHDVLASQGIPVQGVGREAYRS</sequence>
<dbReference type="InterPro" id="IPR036237">
    <property type="entry name" value="Xyl_isomerase-like_sf"/>
</dbReference>
<dbReference type="OrthoDB" id="9779184at2"/>
<comment type="caution">
    <text evidence="2">The sequence shown here is derived from an EMBL/GenBank/DDBJ whole genome shotgun (WGS) entry which is preliminary data.</text>
</comment>
<name>A0A4R7I4D3_9ACTN</name>
<evidence type="ECO:0000313" key="3">
    <source>
        <dbReference type="Proteomes" id="UP000294558"/>
    </source>
</evidence>
<evidence type="ECO:0000259" key="1">
    <source>
        <dbReference type="Pfam" id="PF01261"/>
    </source>
</evidence>
<dbReference type="RefSeq" id="WP_133870366.1">
    <property type="nucleotide sequence ID" value="NZ_SOAU01000001.1"/>
</dbReference>
<protein>
    <submittedName>
        <fullName evidence="2">Xylose isomerase-like TIM barrel protein</fullName>
    </submittedName>
</protein>
<accession>A0A4R7I4D3</accession>